<dbReference type="GO" id="GO:0019634">
    <property type="term" value="P:organic phosphonate metabolic process"/>
    <property type="evidence" value="ECO:0007669"/>
    <property type="project" value="InterPro"/>
</dbReference>
<evidence type="ECO:0000313" key="2">
    <source>
        <dbReference type="Proteomes" id="UP000235406"/>
    </source>
</evidence>
<dbReference type="Gene3D" id="3.40.50.11310">
    <property type="entry name" value="Bacterial phosphonate metabolism protein PhnH"/>
    <property type="match status" value="1"/>
</dbReference>
<sequence length="206" mass="22228">MSMISPAFQDAVHDSQQCFRLLLKAMSEPGTVITLNRCEGFGSMISAAAQTLLSMADNATPIWLSSTLKADHAVTENIKFHIGAPIVEQTQQASFAAISAQDLLDIDWSELTFNLGNEEYPDTSTTVVIEVDSLTSGTELSLSGPGIQSEQAAFFSGLPAGFVSYLKERQSLVKFPLGVDFIFVANQQVLCLPRTTKVEATTCTLL</sequence>
<dbReference type="NCBIfam" id="TIGR03292">
    <property type="entry name" value="PhnH_redo"/>
    <property type="match status" value="1"/>
</dbReference>
<proteinExistence type="predicted"/>
<dbReference type="Proteomes" id="UP000235406">
    <property type="component" value="Unassembled WGS sequence"/>
</dbReference>
<keyword evidence="1" id="KW-0456">Lyase</keyword>
<organism evidence="1 2">
    <name type="scientific">Vibrio lentus</name>
    <dbReference type="NCBI Taxonomy" id="136468"/>
    <lineage>
        <taxon>Bacteria</taxon>
        <taxon>Pseudomonadati</taxon>
        <taxon>Pseudomonadota</taxon>
        <taxon>Gammaproteobacteria</taxon>
        <taxon>Vibrionales</taxon>
        <taxon>Vibrionaceae</taxon>
        <taxon>Vibrio</taxon>
    </lineage>
</organism>
<dbReference type="PIRSF" id="PIRSF020680">
    <property type="entry name" value="PhnH"/>
    <property type="match status" value="1"/>
</dbReference>
<dbReference type="OrthoDB" id="9814509at2"/>
<evidence type="ECO:0000313" key="1">
    <source>
        <dbReference type="EMBL" id="PMM75878.1"/>
    </source>
</evidence>
<accession>A0A2N7KIM3</accession>
<dbReference type="GO" id="GO:0016829">
    <property type="term" value="F:lyase activity"/>
    <property type="evidence" value="ECO:0007669"/>
    <property type="project" value="UniProtKB-KW"/>
</dbReference>
<name>A0A2N7KIM3_9VIBR</name>
<protein>
    <submittedName>
        <fullName evidence="1">Phosphonate C-P lyase system protein PhnH</fullName>
    </submittedName>
</protein>
<dbReference type="Pfam" id="PF05845">
    <property type="entry name" value="PhnH"/>
    <property type="match status" value="1"/>
</dbReference>
<dbReference type="EMBL" id="MCZK01000036">
    <property type="protein sequence ID" value="PMM75878.1"/>
    <property type="molecule type" value="Genomic_DNA"/>
</dbReference>
<dbReference type="RefSeq" id="WP_102434087.1">
    <property type="nucleotide sequence ID" value="NZ_CAWNVI010000036.1"/>
</dbReference>
<dbReference type="InterPro" id="IPR008772">
    <property type="entry name" value="Phosphonate_metab_PhnH"/>
</dbReference>
<dbReference type="InterPro" id="IPR038058">
    <property type="entry name" value="PhnH-like_sp"/>
</dbReference>
<reference evidence="2" key="1">
    <citation type="submission" date="2016-07" db="EMBL/GenBank/DDBJ databases">
        <title>Nontailed viruses are major unrecognized killers of bacteria in the ocean.</title>
        <authorList>
            <person name="Kauffman K."/>
            <person name="Hussain F."/>
            <person name="Yang J."/>
            <person name="Arevalo P."/>
            <person name="Brown J."/>
            <person name="Cutler M."/>
            <person name="Kelly L."/>
            <person name="Polz M.F."/>
        </authorList>
    </citation>
    <scope>NUCLEOTIDE SEQUENCE [LARGE SCALE GENOMIC DNA]</scope>
    <source>
        <strain evidence="2">10N.261.46.F8</strain>
    </source>
</reference>
<dbReference type="SUPFAM" id="SSF159709">
    <property type="entry name" value="PhnH-like"/>
    <property type="match status" value="1"/>
</dbReference>
<dbReference type="AlphaFoldDB" id="A0A2N7KIM3"/>
<comment type="caution">
    <text evidence="1">The sequence shown here is derived from an EMBL/GenBank/DDBJ whole genome shotgun (WGS) entry which is preliminary data.</text>
</comment>
<gene>
    <name evidence="1" type="ORF">BCT49_00565</name>
</gene>